<protein>
    <submittedName>
        <fullName evidence="1">Protein-L-isoaspartate carboxylmethyltransferase</fullName>
    </submittedName>
</protein>
<sequence>MPFRSQETLERWVQEFLEEGPPLPGVIDVLRHDGEAGDDTGLVIVRLRNATTEVYLQPVAPGEPEYEVVFGARDSDLTLRAQGVQALADDLALAAALCTFLERKSREHLARQ</sequence>
<dbReference type="AlphaFoldDB" id="A0AA42BUS0"/>
<gene>
    <name evidence="1" type="ORF">N1028_15000</name>
</gene>
<reference evidence="1" key="1">
    <citation type="submission" date="2022-08" db="EMBL/GenBank/DDBJ databases">
        <authorList>
            <person name="Deng Y."/>
            <person name="Han X.-F."/>
            <person name="Zhang Y.-Q."/>
        </authorList>
    </citation>
    <scope>NUCLEOTIDE SEQUENCE</scope>
    <source>
        <strain evidence="1">CPCC 203407</strain>
    </source>
</reference>
<dbReference type="EMBL" id="JANLCK010000009">
    <property type="protein sequence ID" value="MCS5727207.1"/>
    <property type="molecule type" value="Genomic_DNA"/>
</dbReference>
<dbReference type="RefSeq" id="WP_259530179.1">
    <property type="nucleotide sequence ID" value="NZ_JANLCK010000009.1"/>
</dbReference>
<evidence type="ECO:0000313" key="1">
    <source>
        <dbReference type="EMBL" id="MCS5727207.1"/>
    </source>
</evidence>
<evidence type="ECO:0000313" key="2">
    <source>
        <dbReference type="Proteomes" id="UP001165587"/>
    </source>
</evidence>
<proteinExistence type="predicted"/>
<organism evidence="1 2">
    <name type="scientific">Herbiconiux oxytropis</name>
    <dbReference type="NCBI Taxonomy" id="2970915"/>
    <lineage>
        <taxon>Bacteria</taxon>
        <taxon>Bacillati</taxon>
        <taxon>Actinomycetota</taxon>
        <taxon>Actinomycetes</taxon>
        <taxon>Micrococcales</taxon>
        <taxon>Microbacteriaceae</taxon>
        <taxon>Herbiconiux</taxon>
    </lineage>
</organism>
<comment type="caution">
    <text evidence="1">The sequence shown here is derived from an EMBL/GenBank/DDBJ whole genome shotgun (WGS) entry which is preliminary data.</text>
</comment>
<accession>A0AA42BUS0</accession>
<keyword evidence="2" id="KW-1185">Reference proteome</keyword>
<name>A0AA42BUS0_9MICO</name>
<dbReference type="Proteomes" id="UP001165587">
    <property type="component" value="Unassembled WGS sequence"/>
</dbReference>